<dbReference type="PANTHER" id="PTHR44757">
    <property type="entry name" value="DIGUANYLATE CYCLASE DGCP"/>
    <property type="match status" value="1"/>
</dbReference>
<comment type="caution">
    <text evidence="3">The sequence shown here is derived from an EMBL/GenBank/DDBJ whole genome shotgun (WGS) entry which is preliminary data.</text>
</comment>
<dbReference type="CDD" id="cd01949">
    <property type="entry name" value="GGDEF"/>
    <property type="match status" value="1"/>
</dbReference>
<dbReference type="SUPFAM" id="SSF55073">
    <property type="entry name" value="Nucleotide cyclase"/>
    <property type="match status" value="1"/>
</dbReference>
<evidence type="ECO:0000313" key="3">
    <source>
        <dbReference type="EMBL" id="ONF97633.1"/>
    </source>
</evidence>
<dbReference type="Pfam" id="PF00563">
    <property type="entry name" value="EAL"/>
    <property type="match status" value="1"/>
</dbReference>
<dbReference type="PANTHER" id="PTHR44757:SF2">
    <property type="entry name" value="BIOFILM ARCHITECTURE MAINTENANCE PROTEIN MBAA"/>
    <property type="match status" value="1"/>
</dbReference>
<evidence type="ECO:0000259" key="1">
    <source>
        <dbReference type="PROSITE" id="PS50883"/>
    </source>
</evidence>
<dbReference type="PROSITE" id="PS50883">
    <property type="entry name" value="EAL"/>
    <property type="match status" value="1"/>
</dbReference>
<dbReference type="EMBL" id="MPSB01000001">
    <property type="protein sequence ID" value="ONF97633.1"/>
    <property type="molecule type" value="Genomic_DNA"/>
</dbReference>
<dbReference type="InterPro" id="IPR029787">
    <property type="entry name" value="Nucleotide_cyclase"/>
</dbReference>
<sequence>MSDGPIGTGGPGLTKLNLACFTGNAMPSVAAPVLVHDSPLVAAGHTAAEGALELLPIAAVVVGVDHGELIFELPNAVFRLLRLGTEATTSALSRDLGERIAAFLDGSSLRDQMPWQVGDSVEQRWFDVRLSRIGMRGRRRCLVTLIDQTGEMRTEASLRREMTTDSLTGLPNRAGFGDRLEARIAAGLTNYAVLVIDLDRFGRVNSCLGSMAGDEMLITVARRIKGSLRASDVLGRIGGDEFGVLLAVDSDREEADQVARRIRKVLSTPFRLSDFEIRVSCAIGMAFGADTIGDAEDVIRHAQFAVRRSKETGQAEAYETRALDRAREEFAMETALRRAIDAGQLQLHYQPICDLATGRVIAFEALARWVGEDGRDIPPSAFIPVAEESGLIVPLGRWAIDEALRTLAVWDRRFSSTVQMAVNISPIQLQRDCLAPIVASALATHGLAGERLKLELTESALIADPDGNAETLRALKATGATIAMDDFGTGYSNLAYLQKLPIDILKIDRSFVTGMMADRDKIAIVRAILSLATTLGMETVAEGIETHDVAQTLAALGCTYGQGYAYAAPLSADAAYELLVARNS</sequence>
<evidence type="ECO:0000313" key="4">
    <source>
        <dbReference type="Proteomes" id="UP000188729"/>
    </source>
</evidence>
<dbReference type="InterPro" id="IPR052155">
    <property type="entry name" value="Biofilm_reg_signaling"/>
</dbReference>
<dbReference type="InterPro" id="IPR035919">
    <property type="entry name" value="EAL_sf"/>
</dbReference>
<dbReference type="CDD" id="cd01948">
    <property type="entry name" value="EAL"/>
    <property type="match status" value="1"/>
</dbReference>
<accession>A0A1V2EYP6</accession>
<dbReference type="InterPro" id="IPR043128">
    <property type="entry name" value="Rev_trsase/Diguanyl_cyclase"/>
</dbReference>
<keyword evidence="4" id="KW-1185">Reference proteome</keyword>
<dbReference type="InterPro" id="IPR000160">
    <property type="entry name" value="GGDEF_dom"/>
</dbReference>
<dbReference type="AlphaFoldDB" id="A0A1V2EYP6"/>
<name>A0A1V2EYP6_9SPHN</name>
<gene>
    <name evidence="3" type="primary">gmr_1</name>
    <name evidence="3" type="ORF">SPHI_02640</name>
</gene>
<dbReference type="SMART" id="SM00267">
    <property type="entry name" value="GGDEF"/>
    <property type="match status" value="1"/>
</dbReference>
<dbReference type="Proteomes" id="UP000188729">
    <property type="component" value="Unassembled WGS sequence"/>
</dbReference>
<dbReference type="SMART" id="SM00052">
    <property type="entry name" value="EAL"/>
    <property type="match status" value="1"/>
</dbReference>
<dbReference type="GO" id="GO:0071111">
    <property type="term" value="F:cyclic-guanylate-specific phosphodiesterase activity"/>
    <property type="evidence" value="ECO:0007669"/>
    <property type="project" value="UniProtKB-EC"/>
</dbReference>
<proteinExistence type="predicted"/>
<dbReference type="Pfam" id="PF00990">
    <property type="entry name" value="GGDEF"/>
    <property type="match status" value="1"/>
</dbReference>
<dbReference type="Gene3D" id="3.20.20.450">
    <property type="entry name" value="EAL domain"/>
    <property type="match status" value="1"/>
</dbReference>
<dbReference type="NCBIfam" id="TIGR00254">
    <property type="entry name" value="GGDEF"/>
    <property type="match status" value="1"/>
</dbReference>
<reference evidence="3 4" key="1">
    <citation type="submission" date="2016-11" db="EMBL/GenBank/DDBJ databases">
        <title>Genome sequence of Sphingomonas jeddahensis G39.</title>
        <authorList>
            <person name="Poehlein A."/>
            <person name="Wuebbeler J.H."/>
            <person name="Steinbuechel A."/>
            <person name="Daniel R."/>
        </authorList>
    </citation>
    <scope>NUCLEOTIDE SEQUENCE [LARGE SCALE GENOMIC DNA]</scope>
    <source>
        <strain evidence="3 4">G39</strain>
    </source>
</reference>
<dbReference type="Gene3D" id="3.30.70.270">
    <property type="match status" value="1"/>
</dbReference>
<dbReference type="STRING" id="1915074.SPHI_02640"/>
<evidence type="ECO:0000259" key="2">
    <source>
        <dbReference type="PROSITE" id="PS50887"/>
    </source>
</evidence>
<feature type="domain" description="GGDEF" evidence="2">
    <location>
        <begin position="189"/>
        <end position="322"/>
    </location>
</feature>
<dbReference type="EC" id="3.1.4.52" evidence="3"/>
<dbReference type="SUPFAM" id="SSF141868">
    <property type="entry name" value="EAL domain-like"/>
    <property type="match status" value="1"/>
</dbReference>
<keyword evidence="3" id="KW-0378">Hydrolase</keyword>
<dbReference type="PROSITE" id="PS50887">
    <property type="entry name" value="GGDEF"/>
    <property type="match status" value="1"/>
</dbReference>
<organism evidence="3 4">
    <name type="scientific">Sphingomonas jeddahensis</name>
    <dbReference type="NCBI Taxonomy" id="1915074"/>
    <lineage>
        <taxon>Bacteria</taxon>
        <taxon>Pseudomonadati</taxon>
        <taxon>Pseudomonadota</taxon>
        <taxon>Alphaproteobacteria</taxon>
        <taxon>Sphingomonadales</taxon>
        <taxon>Sphingomonadaceae</taxon>
        <taxon>Sphingomonas</taxon>
    </lineage>
</organism>
<feature type="domain" description="EAL" evidence="1">
    <location>
        <begin position="329"/>
        <end position="583"/>
    </location>
</feature>
<protein>
    <submittedName>
        <fullName evidence="3">Cyclic di-GMP phosphodiesterase Gmr</fullName>
        <ecNumber evidence="3">3.1.4.52</ecNumber>
    </submittedName>
</protein>
<dbReference type="InterPro" id="IPR001633">
    <property type="entry name" value="EAL_dom"/>
</dbReference>